<organism evidence="1 2">
    <name type="scientific">Lophiostoma macrostomum CBS 122681</name>
    <dbReference type="NCBI Taxonomy" id="1314788"/>
    <lineage>
        <taxon>Eukaryota</taxon>
        <taxon>Fungi</taxon>
        <taxon>Dikarya</taxon>
        <taxon>Ascomycota</taxon>
        <taxon>Pezizomycotina</taxon>
        <taxon>Dothideomycetes</taxon>
        <taxon>Pleosporomycetidae</taxon>
        <taxon>Pleosporales</taxon>
        <taxon>Lophiostomataceae</taxon>
        <taxon>Lophiostoma</taxon>
    </lineage>
</organism>
<proteinExistence type="predicted"/>
<protein>
    <submittedName>
        <fullName evidence="1">Uncharacterized protein</fullName>
    </submittedName>
</protein>
<gene>
    <name evidence="1" type="ORF">K491DRAFT_699003</name>
</gene>
<evidence type="ECO:0000313" key="2">
    <source>
        <dbReference type="Proteomes" id="UP000799324"/>
    </source>
</evidence>
<name>A0A6A6SKR3_9PLEO</name>
<dbReference type="Proteomes" id="UP000799324">
    <property type="component" value="Unassembled WGS sequence"/>
</dbReference>
<dbReference type="EMBL" id="MU004545">
    <property type="protein sequence ID" value="KAF2648319.1"/>
    <property type="molecule type" value="Genomic_DNA"/>
</dbReference>
<keyword evidence="2" id="KW-1185">Reference proteome</keyword>
<sequence length="59" mass="6819">MIGRFPQGCQVIFRPSEQQSVEETLLNPVYHSKVWTNQASCRDYVYGELEAKLDGPRVF</sequence>
<evidence type="ECO:0000313" key="1">
    <source>
        <dbReference type="EMBL" id="KAF2648319.1"/>
    </source>
</evidence>
<accession>A0A6A6SKR3</accession>
<reference evidence="1" key="1">
    <citation type="journal article" date="2020" name="Stud. Mycol.">
        <title>101 Dothideomycetes genomes: a test case for predicting lifestyles and emergence of pathogens.</title>
        <authorList>
            <person name="Haridas S."/>
            <person name="Albert R."/>
            <person name="Binder M."/>
            <person name="Bloem J."/>
            <person name="Labutti K."/>
            <person name="Salamov A."/>
            <person name="Andreopoulos B."/>
            <person name="Baker S."/>
            <person name="Barry K."/>
            <person name="Bills G."/>
            <person name="Bluhm B."/>
            <person name="Cannon C."/>
            <person name="Castanera R."/>
            <person name="Culley D."/>
            <person name="Daum C."/>
            <person name="Ezra D."/>
            <person name="Gonzalez J."/>
            <person name="Henrissat B."/>
            <person name="Kuo A."/>
            <person name="Liang C."/>
            <person name="Lipzen A."/>
            <person name="Lutzoni F."/>
            <person name="Magnuson J."/>
            <person name="Mondo S."/>
            <person name="Nolan M."/>
            <person name="Ohm R."/>
            <person name="Pangilinan J."/>
            <person name="Park H.-J."/>
            <person name="Ramirez L."/>
            <person name="Alfaro M."/>
            <person name="Sun H."/>
            <person name="Tritt A."/>
            <person name="Yoshinaga Y."/>
            <person name="Zwiers L.-H."/>
            <person name="Turgeon B."/>
            <person name="Goodwin S."/>
            <person name="Spatafora J."/>
            <person name="Crous P."/>
            <person name="Grigoriev I."/>
        </authorList>
    </citation>
    <scope>NUCLEOTIDE SEQUENCE</scope>
    <source>
        <strain evidence="1">CBS 122681</strain>
    </source>
</reference>
<dbReference type="AlphaFoldDB" id="A0A6A6SKR3"/>